<accession>A0A396JIQ0</accession>
<dbReference type="AlphaFoldDB" id="A0A396JIQ0"/>
<name>A0A396JIQ0_MEDTR</name>
<evidence type="ECO:0000313" key="2">
    <source>
        <dbReference type="Proteomes" id="UP000265566"/>
    </source>
</evidence>
<gene>
    <name evidence="1" type="ORF">MtrunA17_Chr2g0315831</name>
</gene>
<proteinExistence type="predicted"/>
<dbReference type="EMBL" id="PSQE01000002">
    <property type="protein sequence ID" value="RHN74947.1"/>
    <property type="molecule type" value="Genomic_DNA"/>
</dbReference>
<sequence>MLHQNQSYFNVWALVARSCFQGRIWEISNSIFRENVTWLMRMSLRTSWINRSSLVGRKPCERKKKKIKVISRRQIPCFQFSIGSYYTKK</sequence>
<comment type="caution">
    <text evidence="1">The sequence shown here is derived from an EMBL/GenBank/DDBJ whole genome shotgun (WGS) entry which is preliminary data.</text>
</comment>
<protein>
    <submittedName>
        <fullName evidence="1">Uncharacterized protein</fullName>
    </submittedName>
</protein>
<organism evidence="1 2">
    <name type="scientific">Medicago truncatula</name>
    <name type="common">Barrel medic</name>
    <name type="synonym">Medicago tribuloides</name>
    <dbReference type="NCBI Taxonomy" id="3880"/>
    <lineage>
        <taxon>Eukaryota</taxon>
        <taxon>Viridiplantae</taxon>
        <taxon>Streptophyta</taxon>
        <taxon>Embryophyta</taxon>
        <taxon>Tracheophyta</taxon>
        <taxon>Spermatophyta</taxon>
        <taxon>Magnoliopsida</taxon>
        <taxon>eudicotyledons</taxon>
        <taxon>Gunneridae</taxon>
        <taxon>Pentapetalae</taxon>
        <taxon>rosids</taxon>
        <taxon>fabids</taxon>
        <taxon>Fabales</taxon>
        <taxon>Fabaceae</taxon>
        <taxon>Papilionoideae</taxon>
        <taxon>50 kb inversion clade</taxon>
        <taxon>NPAAA clade</taxon>
        <taxon>Hologalegina</taxon>
        <taxon>IRL clade</taxon>
        <taxon>Trifolieae</taxon>
        <taxon>Medicago</taxon>
    </lineage>
</organism>
<dbReference type="Proteomes" id="UP000265566">
    <property type="component" value="Chromosome 2"/>
</dbReference>
<evidence type="ECO:0000313" key="1">
    <source>
        <dbReference type="EMBL" id="RHN74947.1"/>
    </source>
</evidence>
<reference evidence="2" key="1">
    <citation type="journal article" date="2018" name="Nat. Plants">
        <title>Whole-genome landscape of Medicago truncatula symbiotic genes.</title>
        <authorList>
            <person name="Pecrix Y."/>
            <person name="Staton S.E."/>
            <person name="Sallet E."/>
            <person name="Lelandais-Briere C."/>
            <person name="Moreau S."/>
            <person name="Carrere S."/>
            <person name="Blein T."/>
            <person name="Jardinaud M.F."/>
            <person name="Latrasse D."/>
            <person name="Zouine M."/>
            <person name="Zahm M."/>
            <person name="Kreplak J."/>
            <person name="Mayjonade B."/>
            <person name="Satge C."/>
            <person name="Perez M."/>
            <person name="Cauet S."/>
            <person name="Marande W."/>
            <person name="Chantry-Darmon C."/>
            <person name="Lopez-Roques C."/>
            <person name="Bouchez O."/>
            <person name="Berard A."/>
            <person name="Debelle F."/>
            <person name="Munos S."/>
            <person name="Bendahmane A."/>
            <person name="Berges H."/>
            <person name="Niebel A."/>
            <person name="Buitink J."/>
            <person name="Frugier F."/>
            <person name="Benhamed M."/>
            <person name="Crespi M."/>
            <person name="Gouzy J."/>
            <person name="Gamas P."/>
        </authorList>
    </citation>
    <scope>NUCLEOTIDE SEQUENCE [LARGE SCALE GENOMIC DNA]</scope>
    <source>
        <strain evidence="2">cv. Jemalong A17</strain>
    </source>
</reference>
<dbReference type="Gramene" id="rna11085">
    <property type="protein sequence ID" value="RHN74947.1"/>
    <property type="gene ID" value="gene11085"/>
</dbReference>